<feature type="short sequence motif" description="Q motif" evidence="11">
    <location>
        <begin position="184"/>
        <end position="212"/>
    </location>
</feature>
<dbReference type="EC" id="3.6.4.13" evidence="2"/>
<evidence type="ECO:0000256" key="9">
    <source>
        <dbReference type="ARBA" id="ARBA00043999"/>
    </source>
</evidence>
<evidence type="ECO:0000256" key="6">
    <source>
        <dbReference type="ARBA" id="ARBA00022806"/>
    </source>
</evidence>
<reference evidence="18 19" key="1">
    <citation type="submission" date="2024-11" db="EMBL/GenBank/DDBJ databases">
        <title>Chromosome-level genome assembly of the freshwater bivalve Anodonta woodiana.</title>
        <authorList>
            <person name="Chen X."/>
        </authorList>
    </citation>
    <scope>NUCLEOTIDE SEQUENCE [LARGE SCALE GENOMIC DNA]</scope>
    <source>
        <strain evidence="18">MN2024</strain>
        <tissue evidence="18">Gills</tissue>
    </source>
</reference>
<feature type="region of interest" description="Disordered" evidence="14">
    <location>
        <begin position="20"/>
        <end position="174"/>
    </location>
</feature>
<gene>
    <name evidence="18" type="ORF">ACJMK2_010714</name>
</gene>
<dbReference type="Gene3D" id="3.40.50.300">
    <property type="entry name" value="P-loop containing nucleotide triphosphate hydrolases"/>
    <property type="match status" value="2"/>
</dbReference>
<evidence type="ECO:0000313" key="19">
    <source>
        <dbReference type="Proteomes" id="UP001634394"/>
    </source>
</evidence>
<feature type="region of interest" description="Disordered" evidence="14">
    <location>
        <begin position="725"/>
        <end position="759"/>
    </location>
</feature>
<keyword evidence="19" id="KW-1185">Reference proteome</keyword>
<dbReference type="GO" id="GO:0016787">
    <property type="term" value="F:hydrolase activity"/>
    <property type="evidence" value="ECO:0007669"/>
    <property type="project" value="UniProtKB-KW"/>
</dbReference>
<proteinExistence type="inferred from homology"/>
<dbReference type="InterPro" id="IPR000629">
    <property type="entry name" value="RNA-helicase_DEAD-box_CS"/>
</dbReference>
<comment type="similarity">
    <text evidence="9">Belongs to the DEAD box helicase family. DDX27/DRS1 subfamily.</text>
</comment>
<feature type="compositionally biased region" description="Basic and acidic residues" evidence="14">
    <location>
        <begin position="72"/>
        <end position="84"/>
    </location>
</feature>
<dbReference type="PROSITE" id="PS51195">
    <property type="entry name" value="Q_MOTIF"/>
    <property type="match status" value="1"/>
</dbReference>
<accession>A0ABD3VG99</accession>
<keyword evidence="8" id="KW-0539">Nucleus</keyword>
<dbReference type="GO" id="GO:0005730">
    <property type="term" value="C:nucleolus"/>
    <property type="evidence" value="ECO:0007669"/>
    <property type="project" value="UniProtKB-SubCell"/>
</dbReference>
<feature type="coiled-coil region" evidence="13">
    <location>
        <begin position="562"/>
        <end position="609"/>
    </location>
</feature>
<dbReference type="PANTHER" id="PTHR47959:SF1">
    <property type="entry name" value="ATP-DEPENDENT RNA HELICASE DBPA"/>
    <property type="match status" value="1"/>
</dbReference>
<dbReference type="SMART" id="SM00487">
    <property type="entry name" value="DEXDc"/>
    <property type="match status" value="1"/>
</dbReference>
<evidence type="ECO:0000256" key="11">
    <source>
        <dbReference type="PROSITE-ProRule" id="PRU00552"/>
    </source>
</evidence>
<dbReference type="GO" id="GO:0005524">
    <property type="term" value="F:ATP binding"/>
    <property type="evidence" value="ECO:0007669"/>
    <property type="project" value="UniProtKB-KW"/>
</dbReference>
<evidence type="ECO:0000259" key="16">
    <source>
        <dbReference type="PROSITE" id="PS51194"/>
    </source>
</evidence>
<keyword evidence="3" id="KW-0690">Ribosome biogenesis</keyword>
<dbReference type="InterPro" id="IPR014014">
    <property type="entry name" value="RNA_helicase_DEAD_Q_motif"/>
</dbReference>
<dbReference type="PANTHER" id="PTHR47959">
    <property type="entry name" value="ATP-DEPENDENT RNA HELICASE RHLE-RELATED"/>
    <property type="match status" value="1"/>
</dbReference>
<organism evidence="18 19">
    <name type="scientific">Sinanodonta woodiana</name>
    <name type="common">Chinese pond mussel</name>
    <name type="synonym">Anodonta woodiana</name>
    <dbReference type="NCBI Taxonomy" id="1069815"/>
    <lineage>
        <taxon>Eukaryota</taxon>
        <taxon>Metazoa</taxon>
        <taxon>Spiralia</taxon>
        <taxon>Lophotrochozoa</taxon>
        <taxon>Mollusca</taxon>
        <taxon>Bivalvia</taxon>
        <taxon>Autobranchia</taxon>
        <taxon>Heteroconchia</taxon>
        <taxon>Palaeoheterodonta</taxon>
        <taxon>Unionida</taxon>
        <taxon>Unionoidea</taxon>
        <taxon>Unionidae</taxon>
        <taxon>Unioninae</taxon>
        <taxon>Sinanodonta</taxon>
    </lineage>
</organism>
<keyword evidence="5 12" id="KW-0378">Hydrolase</keyword>
<dbReference type="Pfam" id="PF00271">
    <property type="entry name" value="Helicase_C"/>
    <property type="match status" value="1"/>
</dbReference>
<evidence type="ECO:0000256" key="4">
    <source>
        <dbReference type="ARBA" id="ARBA00022741"/>
    </source>
</evidence>
<dbReference type="InterPro" id="IPR001650">
    <property type="entry name" value="Helicase_C-like"/>
</dbReference>
<dbReference type="GO" id="GO:0006364">
    <property type="term" value="P:rRNA processing"/>
    <property type="evidence" value="ECO:0007669"/>
    <property type="project" value="UniProtKB-ARBA"/>
</dbReference>
<evidence type="ECO:0000256" key="7">
    <source>
        <dbReference type="ARBA" id="ARBA00022840"/>
    </source>
</evidence>
<dbReference type="Proteomes" id="UP001634394">
    <property type="component" value="Unassembled WGS sequence"/>
</dbReference>
<dbReference type="PROSITE" id="PS00039">
    <property type="entry name" value="DEAD_ATP_HELICASE"/>
    <property type="match status" value="1"/>
</dbReference>
<keyword evidence="6 12" id="KW-0347">Helicase</keyword>
<comment type="caution">
    <text evidence="18">The sequence shown here is derived from an EMBL/GenBank/DDBJ whole genome shotgun (WGS) entry which is preliminary data.</text>
</comment>
<comment type="subcellular location">
    <subcellularLocation>
        <location evidence="1">Nucleus</location>
        <location evidence="1">Nucleolus</location>
    </subcellularLocation>
</comment>
<dbReference type="InterPro" id="IPR011545">
    <property type="entry name" value="DEAD/DEAH_box_helicase_dom"/>
</dbReference>
<feature type="compositionally biased region" description="Basic residues" evidence="14">
    <location>
        <begin position="85"/>
        <end position="95"/>
    </location>
</feature>
<feature type="domain" description="DEAD-box RNA helicase Q" evidence="17">
    <location>
        <begin position="184"/>
        <end position="212"/>
    </location>
</feature>
<feature type="compositionally biased region" description="Acidic residues" evidence="14">
    <location>
        <begin position="121"/>
        <end position="134"/>
    </location>
</feature>
<evidence type="ECO:0000256" key="8">
    <source>
        <dbReference type="ARBA" id="ARBA00023242"/>
    </source>
</evidence>
<keyword evidence="13" id="KW-0175">Coiled coil</keyword>
<feature type="compositionally biased region" description="Basic residues" evidence="14">
    <location>
        <begin position="745"/>
        <end position="759"/>
    </location>
</feature>
<feature type="compositionally biased region" description="Basic residues" evidence="14">
    <location>
        <begin position="700"/>
        <end position="709"/>
    </location>
</feature>
<dbReference type="FunFam" id="3.40.50.300:FF:000842">
    <property type="entry name" value="ATP-dependent RNA helicase DRS1"/>
    <property type="match status" value="1"/>
</dbReference>
<feature type="compositionally biased region" description="Basic and acidic residues" evidence="14">
    <location>
        <begin position="135"/>
        <end position="144"/>
    </location>
</feature>
<dbReference type="CDD" id="cd17947">
    <property type="entry name" value="DEADc_DDX27"/>
    <property type="match status" value="1"/>
</dbReference>
<comment type="catalytic activity">
    <reaction evidence="10">
        <text>ATP + H2O = ADP + phosphate + H(+)</text>
        <dbReference type="Rhea" id="RHEA:13065"/>
        <dbReference type="ChEBI" id="CHEBI:15377"/>
        <dbReference type="ChEBI" id="CHEBI:15378"/>
        <dbReference type="ChEBI" id="CHEBI:30616"/>
        <dbReference type="ChEBI" id="CHEBI:43474"/>
        <dbReference type="ChEBI" id="CHEBI:456216"/>
        <dbReference type="EC" id="3.6.4.13"/>
    </reaction>
</comment>
<dbReference type="CDD" id="cd18787">
    <property type="entry name" value="SF2_C_DEAD"/>
    <property type="match status" value="1"/>
</dbReference>
<feature type="region of interest" description="Disordered" evidence="14">
    <location>
        <begin position="688"/>
        <end position="712"/>
    </location>
</feature>
<dbReference type="Pfam" id="PF00270">
    <property type="entry name" value="DEAD"/>
    <property type="match status" value="1"/>
</dbReference>
<dbReference type="SUPFAM" id="SSF52540">
    <property type="entry name" value="P-loop containing nucleoside triphosphate hydrolases"/>
    <property type="match status" value="2"/>
</dbReference>
<evidence type="ECO:0000313" key="18">
    <source>
        <dbReference type="EMBL" id="KAL3860616.1"/>
    </source>
</evidence>
<dbReference type="SMART" id="SM00490">
    <property type="entry name" value="HELICc"/>
    <property type="match status" value="1"/>
</dbReference>
<protein>
    <recommendedName>
        <fullName evidence="2">RNA helicase</fullName>
        <ecNumber evidence="2">3.6.4.13</ecNumber>
    </recommendedName>
</protein>
<evidence type="ECO:0000256" key="5">
    <source>
        <dbReference type="ARBA" id="ARBA00022801"/>
    </source>
</evidence>
<dbReference type="AlphaFoldDB" id="A0ABD3VG99"/>
<dbReference type="PROSITE" id="PS51192">
    <property type="entry name" value="HELICASE_ATP_BIND_1"/>
    <property type="match status" value="1"/>
</dbReference>
<evidence type="ECO:0000256" key="12">
    <source>
        <dbReference type="RuleBase" id="RU000492"/>
    </source>
</evidence>
<evidence type="ECO:0000256" key="13">
    <source>
        <dbReference type="SAM" id="Coils"/>
    </source>
</evidence>
<name>A0ABD3VG99_SINWO</name>
<evidence type="ECO:0000259" key="17">
    <source>
        <dbReference type="PROSITE" id="PS51195"/>
    </source>
</evidence>
<keyword evidence="7 12" id="KW-0067">ATP-binding</keyword>
<keyword evidence="4 12" id="KW-0547">Nucleotide-binding</keyword>
<feature type="compositionally biased region" description="Polar residues" evidence="14">
    <location>
        <begin position="45"/>
        <end position="57"/>
    </location>
</feature>
<feature type="compositionally biased region" description="Basic residues" evidence="14">
    <location>
        <begin position="145"/>
        <end position="157"/>
    </location>
</feature>
<dbReference type="GO" id="GO:0003724">
    <property type="term" value="F:RNA helicase activity"/>
    <property type="evidence" value="ECO:0007669"/>
    <property type="project" value="UniProtKB-EC"/>
</dbReference>
<dbReference type="EMBL" id="JBJQND010000012">
    <property type="protein sequence ID" value="KAL3860616.1"/>
    <property type="molecule type" value="Genomic_DNA"/>
</dbReference>
<evidence type="ECO:0000259" key="15">
    <source>
        <dbReference type="PROSITE" id="PS51192"/>
    </source>
</evidence>
<evidence type="ECO:0000256" key="3">
    <source>
        <dbReference type="ARBA" id="ARBA00022517"/>
    </source>
</evidence>
<sequence length="759" mass="86299">MATLGKLGLLGTIDENEVDIADESSESEDEVQMQKKKKKPKRSDFNQNFSFSEQTDPYVNLYKPPALQFTKKRLETSTLDEKIAHIRKQKKKQKKQTGDSDDDDEELRNGDLKDSSHVGADEDEIEEDIESSEGEEFKSDTIKVKEKKKKKKAKKKSKGLEEEEDEEAEKIEFSENIDTYDDTLTFQDMNASRPLMKGLAQMNFEKPTPIQAATIPVALMGRDICACAVTGSGKTIAFMLPILERLLYKPKETPVTRVLILVPTRELAVQVHSVAKQLAQFTNIEITLSAGGLDLKAQEATLRLGPDVVIATPGRLIDHLHNSPNFNLKNIEILVLDEADRMLDEYFAEQMKEIINLCSRTRQTMLFSATMSEEVKDLAAVSLKSPVRIFVNENTDLALNLRQEFIRIRPNREGDREAVVAALVSRTFPDHTIVFIQTKVQAHRMHIVLGLLGINVGELHGNLSQLQRLETLKRFKNSEIDVLLATDLAARGLDIDGVKTVINFTMPNTVKHYIHRVGRTARAGKKGRSITLVGEQERKLLKEVVKKAKTPLKSRIIPQEVISKYRDKIESLEEDIKQLFEQEKEEKEMRSVENQVNKAQHILEKKKEEMEPKRTWFQTHKERMREKAALRAGDLSKLPSRQKKKGKDSNKGNALSTAEDRALNEINKAQVYGARAVKRSLKPKRIRVFDEDDLSSGAPTKKKRKVKHKSAFDEELTNTGKLALKKFRSGPSYKERKEHGMIGRKNGKGMKSFRGKRRR</sequence>
<dbReference type="PROSITE" id="PS51194">
    <property type="entry name" value="HELICASE_CTER"/>
    <property type="match status" value="1"/>
</dbReference>
<feature type="domain" description="Helicase C-terminal" evidence="16">
    <location>
        <begin position="400"/>
        <end position="569"/>
    </location>
</feature>
<dbReference type="InterPro" id="IPR027417">
    <property type="entry name" value="P-loop_NTPase"/>
</dbReference>
<evidence type="ECO:0000256" key="14">
    <source>
        <dbReference type="SAM" id="MobiDB-lite"/>
    </source>
</evidence>
<feature type="region of interest" description="Disordered" evidence="14">
    <location>
        <begin position="623"/>
        <end position="659"/>
    </location>
</feature>
<dbReference type="InterPro" id="IPR014001">
    <property type="entry name" value="Helicase_ATP-bd"/>
</dbReference>
<evidence type="ECO:0000256" key="1">
    <source>
        <dbReference type="ARBA" id="ARBA00004604"/>
    </source>
</evidence>
<feature type="compositionally biased region" description="Acidic residues" evidence="14">
    <location>
        <begin position="20"/>
        <end position="31"/>
    </location>
</feature>
<feature type="domain" description="Helicase ATP-binding" evidence="15">
    <location>
        <begin position="215"/>
        <end position="389"/>
    </location>
</feature>
<feature type="compositionally biased region" description="Basic and acidic residues" evidence="14">
    <location>
        <begin position="107"/>
        <end position="120"/>
    </location>
</feature>
<dbReference type="InterPro" id="IPR050079">
    <property type="entry name" value="DEAD_box_RNA_helicase"/>
</dbReference>
<evidence type="ECO:0000256" key="2">
    <source>
        <dbReference type="ARBA" id="ARBA00012552"/>
    </source>
</evidence>
<evidence type="ECO:0000256" key="10">
    <source>
        <dbReference type="ARBA" id="ARBA00047984"/>
    </source>
</evidence>